<comment type="caution">
    <text evidence="1">The sequence shown here is derived from an EMBL/GenBank/DDBJ whole genome shotgun (WGS) entry which is preliminary data.</text>
</comment>
<sequence>MQNVYLPLQLPLQMAPSSLSQSILPNWSFNLFNVNVGASSNAAVEQEALQTVGSYGKQIGHLAEALEVVIGQLKLLEDRALSQKDKDSLRIFLGDISAIRKIKTSYA</sequence>
<keyword evidence="2" id="KW-1185">Reference proteome</keyword>
<evidence type="ECO:0000313" key="2">
    <source>
        <dbReference type="Proteomes" id="UP001500279"/>
    </source>
</evidence>
<evidence type="ECO:0000313" key="1">
    <source>
        <dbReference type="EMBL" id="GAA0764924.1"/>
    </source>
</evidence>
<name>A0ABN1KFK6_9BURK</name>
<dbReference type="RefSeq" id="WP_141289279.1">
    <property type="nucleotide sequence ID" value="NZ_BAAAEW010000042.1"/>
</dbReference>
<dbReference type="Proteomes" id="UP001500279">
    <property type="component" value="Unassembled WGS sequence"/>
</dbReference>
<reference evidence="1 2" key="1">
    <citation type="journal article" date="2019" name="Int. J. Syst. Evol. Microbiol.">
        <title>The Global Catalogue of Microorganisms (GCM) 10K type strain sequencing project: providing services to taxonomists for standard genome sequencing and annotation.</title>
        <authorList>
            <consortium name="The Broad Institute Genomics Platform"/>
            <consortium name="The Broad Institute Genome Sequencing Center for Infectious Disease"/>
            <person name="Wu L."/>
            <person name="Ma J."/>
        </authorList>
    </citation>
    <scope>NUCLEOTIDE SEQUENCE [LARGE SCALE GENOMIC DNA]</scope>
    <source>
        <strain evidence="1 2">JCM 15503</strain>
    </source>
</reference>
<organism evidence="1 2">
    <name type="scientific">Ideonella azotifigens</name>
    <dbReference type="NCBI Taxonomy" id="513160"/>
    <lineage>
        <taxon>Bacteria</taxon>
        <taxon>Pseudomonadati</taxon>
        <taxon>Pseudomonadota</taxon>
        <taxon>Betaproteobacteria</taxon>
        <taxon>Burkholderiales</taxon>
        <taxon>Sphaerotilaceae</taxon>
        <taxon>Ideonella</taxon>
    </lineage>
</organism>
<dbReference type="EMBL" id="BAAAEW010000042">
    <property type="protein sequence ID" value="GAA0764924.1"/>
    <property type="molecule type" value="Genomic_DNA"/>
</dbReference>
<proteinExistence type="predicted"/>
<gene>
    <name evidence="1" type="ORF">GCM10009107_51620</name>
</gene>
<protein>
    <submittedName>
        <fullName evidence="1">Uncharacterized protein</fullName>
    </submittedName>
</protein>
<accession>A0ABN1KFK6</accession>